<dbReference type="Gene3D" id="3.30.420.40">
    <property type="match status" value="1"/>
</dbReference>
<accession>A0A941HX48</accession>
<feature type="domain" description="SHS2" evidence="7">
    <location>
        <begin position="31"/>
        <end position="221"/>
    </location>
</feature>
<keyword evidence="1 5" id="KW-1003">Cell membrane</keyword>
<dbReference type="SUPFAM" id="SSF53067">
    <property type="entry name" value="Actin-like ATPase domain"/>
    <property type="match status" value="2"/>
</dbReference>
<dbReference type="InterPro" id="IPR020823">
    <property type="entry name" value="Cell_div_FtsA"/>
</dbReference>
<dbReference type="InterPro" id="IPR043129">
    <property type="entry name" value="ATPase_NBD"/>
</dbReference>
<comment type="function">
    <text evidence="5 6">Cell division protein that is involved in the assembly of the Z ring. May serve as a membrane anchor for the Z ring.</text>
</comment>
<keyword evidence="2 5" id="KW-0132">Cell division</keyword>
<reference evidence="8" key="1">
    <citation type="submission" date="2021-04" db="EMBL/GenBank/DDBJ databases">
        <title>Draft genome assembly of strain Phenylobacterium sp. 20VBR1 using MiniION and Illumina platforms.</title>
        <authorList>
            <person name="Thomas F.A."/>
            <person name="Krishnan K.P."/>
            <person name="Sinha R.K."/>
        </authorList>
    </citation>
    <scope>NUCLEOTIDE SEQUENCE</scope>
    <source>
        <strain evidence="8">20VBR1</strain>
    </source>
</reference>
<evidence type="ECO:0000256" key="2">
    <source>
        <dbReference type="ARBA" id="ARBA00022618"/>
    </source>
</evidence>
<comment type="caution">
    <text evidence="8">The sequence shown here is derived from an EMBL/GenBank/DDBJ whole genome shotgun (WGS) entry which is preliminary data.</text>
</comment>
<evidence type="ECO:0000256" key="1">
    <source>
        <dbReference type="ARBA" id="ARBA00022475"/>
    </source>
</evidence>
<keyword evidence="4 5" id="KW-0131">Cell cycle</keyword>
<dbReference type="CDD" id="cd24048">
    <property type="entry name" value="ASKHA_NBD_FtsA"/>
    <property type="match status" value="1"/>
</dbReference>
<dbReference type="Proteomes" id="UP000622580">
    <property type="component" value="Unassembled WGS sequence"/>
</dbReference>
<dbReference type="PANTHER" id="PTHR32432:SF4">
    <property type="entry name" value="CELL DIVISION PROTEIN FTSA"/>
    <property type="match status" value="1"/>
</dbReference>
<dbReference type="PANTHER" id="PTHR32432">
    <property type="entry name" value="CELL DIVISION PROTEIN FTSA-RELATED"/>
    <property type="match status" value="1"/>
</dbReference>
<keyword evidence="3 5" id="KW-0472">Membrane</keyword>
<dbReference type="GO" id="GO:0043093">
    <property type="term" value="P:FtsZ-dependent cytokinesis"/>
    <property type="evidence" value="ECO:0007669"/>
    <property type="project" value="UniProtKB-UniRule"/>
</dbReference>
<comment type="similarity">
    <text evidence="5 6">Belongs to the FtsA/MreB family.</text>
</comment>
<dbReference type="SMART" id="SM00842">
    <property type="entry name" value="FtsA"/>
    <property type="match status" value="1"/>
</dbReference>
<name>A0A941HX48_9CAUL</name>
<dbReference type="GO" id="GO:0009898">
    <property type="term" value="C:cytoplasmic side of plasma membrane"/>
    <property type="evidence" value="ECO:0007669"/>
    <property type="project" value="UniProtKB-UniRule"/>
</dbReference>
<dbReference type="InterPro" id="IPR050696">
    <property type="entry name" value="FtsA/MreB"/>
</dbReference>
<dbReference type="Pfam" id="PF02491">
    <property type="entry name" value="SHS2_FTSA"/>
    <property type="match status" value="1"/>
</dbReference>
<organism evidence="8 9">
    <name type="scientific">Phenylobacterium glaciei</name>
    <dbReference type="NCBI Taxonomy" id="2803784"/>
    <lineage>
        <taxon>Bacteria</taxon>
        <taxon>Pseudomonadati</taxon>
        <taxon>Pseudomonadota</taxon>
        <taxon>Alphaproteobacteria</taxon>
        <taxon>Caulobacterales</taxon>
        <taxon>Caulobacteraceae</taxon>
        <taxon>Phenylobacterium</taxon>
    </lineage>
</organism>
<dbReference type="PIRSF" id="PIRSF003101">
    <property type="entry name" value="FtsA"/>
    <property type="match status" value="1"/>
</dbReference>
<dbReference type="GO" id="GO:0032153">
    <property type="term" value="C:cell division site"/>
    <property type="evidence" value="ECO:0007669"/>
    <property type="project" value="UniProtKB-UniRule"/>
</dbReference>
<evidence type="ECO:0000256" key="5">
    <source>
        <dbReference type="HAMAP-Rule" id="MF_02033"/>
    </source>
</evidence>
<dbReference type="RefSeq" id="WP_215341256.1">
    <property type="nucleotide sequence ID" value="NZ_JAGSGD010000001.1"/>
</dbReference>
<dbReference type="Pfam" id="PF14450">
    <property type="entry name" value="FtsA"/>
    <property type="match status" value="1"/>
</dbReference>
<protein>
    <recommendedName>
        <fullName evidence="5 6">Cell division protein FtsA</fullName>
    </recommendedName>
</protein>
<dbReference type="NCBIfam" id="TIGR01174">
    <property type="entry name" value="ftsA"/>
    <property type="match status" value="1"/>
</dbReference>
<comment type="subcellular location">
    <subcellularLocation>
        <location evidence="5">Cell membrane</location>
        <topology evidence="5">Peripheral membrane protein</topology>
        <orientation evidence="5">Cytoplasmic side</orientation>
    </subcellularLocation>
    <text evidence="5">Localizes to the Z ring in an FtsZ-dependent manner. Targeted to the membrane through a conserved C-terminal amphipathic helix.</text>
</comment>
<evidence type="ECO:0000259" key="7">
    <source>
        <dbReference type="SMART" id="SM00842"/>
    </source>
</evidence>
<gene>
    <name evidence="5 8" type="primary">ftsA</name>
    <name evidence="8" type="ORF">JKL49_14105</name>
</gene>
<evidence type="ECO:0000313" key="9">
    <source>
        <dbReference type="Proteomes" id="UP000622580"/>
    </source>
</evidence>
<sequence length="448" mass="46380">MKRADQLATRVEDRKESREGLKAALGRQPVIAAVDLGASKVSCFIMKHDGVRRSDRTLTAAGVGYVQSRGVRGGAIVNLDEASDAIAQAVERAENVAGVQVQSVTVATGGGALTSHRISGRVSLGARAISDHDLVRAIQQALTQIKIPGRRAAHILPVAWAVDSQAGIRDPRAMFGRVLAVELLVVSVSEAVFQTLGACVERAHLQFDGVVAAPFVSALAALEEDEMDLGAVCIDMGGGSTSAAVFSGGSLVHVETLPVGGSHVTADIARGLSTSIAGAERIKTLHGSAIASANEDREMIEAPPRGDDPGAGPVIAPRSLLKGIIAPRVEETLELLRDRLKASGAPVEPGAGLVLTGGASQLAGVREVAVRVFDRPVRLGRPRRVPHLADAASGPAFCAAAGVLHRHAFGPREAVSAKALASAKLRRDPVDPGANPVAKAAAWLRENL</sequence>
<dbReference type="AlphaFoldDB" id="A0A941HX48"/>
<evidence type="ECO:0000256" key="6">
    <source>
        <dbReference type="PIRNR" id="PIRNR003101"/>
    </source>
</evidence>
<dbReference type="InterPro" id="IPR003494">
    <property type="entry name" value="SHS2_FtsA"/>
</dbReference>
<dbReference type="EMBL" id="JAGSGD010000001">
    <property type="protein sequence ID" value="MBR7620523.1"/>
    <property type="molecule type" value="Genomic_DNA"/>
</dbReference>
<evidence type="ECO:0000256" key="3">
    <source>
        <dbReference type="ARBA" id="ARBA00023136"/>
    </source>
</evidence>
<dbReference type="HAMAP" id="MF_02033">
    <property type="entry name" value="FtsA"/>
    <property type="match status" value="1"/>
</dbReference>
<evidence type="ECO:0000313" key="8">
    <source>
        <dbReference type="EMBL" id="MBR7620523.1"/>
    </source>
</evidence>
<proteinExistence type="inferred from homology"/>
<comment type="subunit">
    <text evidence="5">Self-interacts. Interacts with FtsZ.</text>
</comment>
<evidence type="ECO:0000256" key="4">
    <source>
        <dbReference type="ARBA" id="ARBA00023306"/>
    </source>
</evidence>
<keyword evidence="9" id="KW-1185">Reference proteome</keyword>